<dbReference type="NCBIfam" id="TIGR02432">
    <property type="entry name" value="lysidine_TilS_N"/>
    <property type="match status" value="1"/>
</dbReference>
<name>A0A7H8QWP7_TALRU</name>
<dbReference type="GO" id="GO:0008033">
    <property type="term" value="P:tRNA processing"/>
    <property type="evidence" value="ECO:0007669"/>
    <property type="project" value="UniProtKB-KW"/>
</dbReference>
<keyword evidence="2" id="KW-0436">Ligase</keyword>
<dbReference type="InterPro" id="IPR012795">
    <property type="entry name" value="tRNA_Ile_lys_synt_N"/>
</dbReference>
<evidence type="ECO:0000313" key="8">
    <source>
        <dbReference type="EMBL" id="QKX58532.1"/>
    </source>
</evidence>
<feature type="domain" description="tRNA(Ile)-lysidine/2-thiocytidine synthase N-terminal" evidence="7">
    <location>
        <begin position="42"/>
        <end position="268"/>
    </location>
</feature>
<sequence>MASLLKQKPYGPITVQQFYQSLETAWRGNPQYTRSRRLARRMGIAVSGGADSMILAGLCRQLQLAKPELELFFKAFIVDHKARKESSEEALKVFGWLKNLGIESQILPLTWSSEKDVTEVTAFETSARQKRYLALGQACHTDQLAALLTGHHADDNVETAILRLCQRSGRQGLTGISPLSRIPECQHVWGISGSGHFEKIASRNNGKRQISKGSISFDMAAGGALLCRPLLPYTKSRILDTCEQLQIPYVTDPTNFDTTLTVRNTIRSLLSGNKLPRAFQPPSMEAFLSRNRASLHDMMRQTDSLLRECKLLEFFAESSTMKIQFPALDQSHPLMSSERDSRLLAASLRRITELISPLDHKSLPLHKYAALARAIFAGRQPDDFAIAGAHYRLVSVRHKGAKNVWHVSRLPFRAYSSPELVVSELHNERFSTPVLWDSRYWLQFRLKSKTESDLSTSVTVRSLSKEDMIPISHALEIYGHSKEIFSVVAPYKSRFTLPVVTTKHTTPDESVKEKYLALPTLGLNLSGSTGLGIQCQWGYKTVDVKALELLGWLKPNRNGSINSEVFV</sequence>
<dbReference type="RefSeq" id="XP_035344710.1">
    <property type="nucleotide sequence ID" value="XM_035488817.1"/>
</dbReference>
<keyword evidence="9" id="KW-1185">Reference proteome</keyword>
<dbReference type="InterPro" id="IPR014729">
    <property type="entry name" value="Rossmann-like_a/b/a_fold"/>
</dbReference>
<dbReference type="Gene3D" id="3.40.50.620">
    <property type="entry name" value="HUPs"/>
    <property type="match status" value="1"/>
</dbReference>
<evidence type="ECO:0000256" key="2">
    <source>
        <dbReference type="ARBA" id="ARBA00022598"/>
    </source>
</evidence>
<dbReference type="PANTHER" id="PTHR43033:SF1">
    <property type="entry name" value="TRNA(ILE)-LYSIDINE SYNTHASE-RELATED"/>
    <property type="match status" value="1"/>
</dbReference>
<dbReference type="GeneID" id="55993153"/>
<evidence type="ECO:0000256" key="4">
    <source>
        <dbReference type="ARBA" id="ARBA00022741"/>
    </source>
</evidence>
<dbReference type="GO" id="GO:0005524">
    <property type="term" value="F:ATP binding"/>
    <property type="evidence" value="ECO:0007669"/>
    <property type="project" value="UniProtKB-KW"/>
</dbReference>
<keyword evidence="4" id="KW-0547">Nucleotide-binding</keyword>
<gene>
    <name evidence="8" type="ORF">TRUGW13939_05656</name>
</gene>
<evidence type="ECO:0000259" key="7">
    <source>
        <dbReference type="Pfam" id="PF01171"/>
    </source>
</evidence>
<evidence type="ECO:0000256" key="6">
    <source>
        <dbReference type="ARBA" id="ARBA00048539"/>
    </source>
</evidence>
<dbReference type="EMBL" id="CP055900">
    <property type="protein sequence ID" value="QKX58532.1"/>
    <property type="molecule type" value="Genomic_DNA"/>
</dbReference>
<proteinExistence type="inferred from homology"/>
<keyword evidence="5" id="KW-0067">ATP-binding</keyword>
<dbReference type="HAMAP" id="MF_01161">
    <property type="entry name" value="tRNA_Ile_lys_synt"/>
    <property type="match status" value="1"/>
</dbReference>
<dbReference type="OrthoDB" id="434144at2759"/>
<organism evidence="8 9">
    <name type="scientific">Talaromyces rugulosus</name>
    <name type="common">Penicillium rugulosum</name>
    <dbReference type="NCBI Taxonomy" id="121627"/>
    <lineage>
        <taxon>Eukaryota</taxon>
        <taxon>Fungi</taxon>
        <taxon>Dikarya</taxon>
        <taxon>Ascomycota</taxon>
        <taxon>Pezizomycotina</taxon>
        <taxon>Eurotiomycetes</taxon>
        <taxon>Eurotiomycetidae</taxon>
        <taxon>Eurotiales</taxon>
        <taxon>Trichocomaceae</taxon>
        <taxon>Talaromyces</taxon>
        <taxon>Talaromyces sect. Islandici</taxon>
    </lineage>
</organism>
<dbReference type="Pfam" id="PF01171">
    <property type="entry name" value="ATP_bind_3"/>
    <property type="match status" value="1"/>
</dbReference>
<comment type="catalytic activity">
    <reaction evidence="6">
        <text>cytidine(34) in tRNA(Ile2) + L-lysine + ATP = lysidine(34) in tRNA(Ile2) + AMP + diphosphate + H(+)</text>
        <dbReference type="Rhea" id="RHEA:43744"/>
        <dbReference type="Rhea" id="RHEA-COMP:10625"/>
        <dbReference type="Rhea" id="RHEA-COMP:10670"/>
        <dbReference type="ChEBI" id="CHEBI:15378"/>
        <dbReference type="ChEBI" id="CHEBI:30616"/>
        <dbReference type="ChEBI" id="CHEBI:32551"/>
        <dbReference type="ChEBI" id="CHEBI:33019"/>
        <dbReference type="ChEBI" id="CHEBI:82748"/>
        <dbReference type="ChEBI" id="CHEBI:83665"/>
        <dbReference type="ChEBI" id="CHEBI:456215"/>
        <dbReference type="EC" id="6.3.4.19"/>
    </reaction>
</comment>
<dbReference type="AlphaFoldDB" id="A0A7H8QWP7"/>
<evidence type="ECO:0000313" key="9">
    <source>
        <dbReference type="Proteomes" id="UP000509510"/>
    </source>
</evidence>
<evidence type="ECO:0000256" key="3">
    <source>
        <dbReference type="ARBA" id="ARBA00022694"/>
    </source>
</evidence>
<dbReference type="Proteomes" id="UP000509510">
    <property type="component" value="Chromosome III"/>
</dbReference>
<dbReference type="SUPFAM" id="SSF52402">
    <property type="entry name" value="Adenine nucleotide alpha hydrolases-like"/>
    <property type="match status" value="1"/>
</dbReference>
<dbReference type="PANTHER" id="PTHR43033">
    <property type="entry name" value="TRNA(ILE)-LYSIDINE SYNTHASE-RELATED"/>
    <property type="match status" value="1"/>
</dbReference>
<keyword evidence="3" id="KW-0819">tRNA processing</keyword>
<evidence type="ECO:0000256" key="1">
    <source>
        <dbReference type="ARBA" id="ARBA00013267"/>
    </source>
</evidence>
<dbReference type="EC" id="6.3.4.19" evidence="1"/>
<reference evidence="9" key="1">
    <citation type="submission" date="2020-06" db="EMBL/GenBank/DDBJ databases">
        <title>A chromosome-scale genome assembly of Talaromyces rugulosus W13939.</title>
        <authorList>
            <person name="Wang B."/>
            <person name="Guo L."/>
            <person name="Ye K."/>
            <person name="Wang L."/>
        </authorList>
    </citation>
    <scope>NUCLEOTIDE SEQUENCE [LARGE SCALE GENOMIC DNA]</scope>
    <source>
        <strain evidence="9">W13939</strain>
    </source>
</reference>
<protein>
    <recommendedName>
        <fullName evidence="1">tRNA(Ile)-lysidine synthetase</fullName>
        <ecNumber evidence="1">6.3.4.19</ecNumber>
    </recommendedName>
</protein>
<accession>A0A7H8QWP7</accession>
<dbReference type="InterPro" id="IPR011063">
    <property type="entry name" value="TilS/TtcA_N"/>
</dbReference>
<dbReference type="InterPro" id="IPR012094">
    <property type="entry name" value="tRNA_Ile_lys_synt"/>
</dbReference>
<dbReference type="GO" id="GO:0032267">
    <property type="term" value="F:tRNA(Ile)-lysidine synthase activity"/>
    <property type="evidence" value="ECO:0007669"/>
    <property type="project" value="UniProtKB-EC"/>
</dbReference>
<dbReference type="KEGG" id="trg:TRUGW13939_05656"/>
<evidence type="ECO:0000256" key="5">
    <source>
        <dbReference type="ARBA" id="ARBA00022840"/>
    </source>
</evidence>
<dbReference type="CDD" id="cd01992">
    <property type="entry name" value="TilS_N"/>
    <property type="match status" value="1"/>
</dbReference>